<comment type="caution">
    <text evidence="6">The sequence shown here is derived from an EMBL/GenBank/DDBJ whole genome shotgun (WGS) entry which is preliminary data.</text>
</comment>
<evidence type="ECO:0000259" key="5">
    <source>
        <dbReference type="PROSITE" id="PS50931"/>
    </source>
</evidence>
<dbReference type="Pfam" id="PF00126">
    <property type="entry name" value="HTH_1"/>
    <property type="match status" value="1"/>
</dbReference>
<keyword evidence="3" id="KW-0238">DNA-binding</keyword>
<dbReference type="InterPro" id="IPR000847">
    <property type="entry name" value="LysR_HTH_N"/>
</dbReference>
<sequence>MLRIAGSVETRHMDFTNLKTLVVSVECGSFSKAADILCVTQSAVSRRIKILEDHYGQLLLDRSGITLKLTAAGQLLVEKARLLLKMEQEFLHELELLACKRKISFCCTAPFGISFLPDIFTRFMSRNSQTSELSFVFDMPEGALKGLKEKLYDLVLIEFCEDLNLDEFAVYPLPDDEMVFVSRPGFGIDNKVVTVETMLGQRLYCKKSGCCARRFLEKSMHAIGRDAAEFRNTVYFDDIPFIIKAVQAGEGVTFISRSVVASYLAEGSLVSHHVEGFAPSRPRRLVLEKNRNLDPTLFDLIEGIFHRFSLTPPAELTPR</sequence>
<comment type="similarity">
    <text evidence="1">Belongs to the LysR transcriptional regulatory family.</text>
</comment>
<dbReference type="PANTHER" id="PTHR30126">
    <property type="entry name" value="HTH-TYPE TRANSCRIPTIONAL REGULATOR"/>
    <property type="match status" value="1"/>
</dbReference>
<dbReference type="SUPFAM" id="SSF46785">
    <property type="entry name" value="Winged helix' DNA-binding domain"/>
    <property type="match status" value="1"/>
</dbReference>
<dbReference type="AlphaFoldDB" id="A0A6V8MRV4"/>
<dbReference type="GO" id="GO:0003700">
    <property type="term" value="F:DNA-binding transcription factor activity"/>
    <property type="evidence" value="ECO:0007669"/>
    <property type="project" value="InterPro"/>
</dbReference>
<evidence type="ECO:0000313" key="7">
    <source>
        <dbReference type="Proteomes" id="UP000568888"/>
    </source>
</evidence>
<dbReference type="InterPro" id="IPR036390">
    <property type="entry name" value="WH_DNA-bd_sf"/>
</dbReference>
<dbReference type="Pfam" id="PF03466">
    <property type="entry name" value="LysR_substrate"/>
    <property type="match status" value="1"/>
</dbReference>
<evidence type="ECO:0000256" key="4">
    <source>
        <dbReference type="ARBA" id="ARBA00023163"/>
    </source>
</evidence>
<name>A0A6V8MRV4_9BACT</name>
<evidence type="ECO:0000256" key="2">
    <source>
        <dbReference type="ARBA" id="ARBA00023015"/>
    </source>
</evidence>
<dbReference type="GO" id="GO:0000976">
    <property type="term" value="F:transcription cis-regulatory region binding"/>
    <property type="evidence" value="ECO:0007669"/>
    <property type="project" value="TreeGrafter"/>
</dbReference>
<protein>
    <submittedName>
        <fullName evidence="6">LysR family transcriptional regulator</fullName>
    </submittedName>
</protein>
<gene>
    <name evidence="6" type="ORF">GMPD_01280</name>
</gene>
<dbReference type="SUPFAM" id="SSF53850">
    <property type="entry name" value="Periplasmic binding protein-like II"/>
    <property type="match status" value="1"/>
</dbReference>
<keyword evidence="2" id="KW-0805">Transcription regulation</keyword>
<evidence type="ECO:0000256" key="1">
    <source>
        <dbReference type="ARBA" id="ARBA00009437"/>
    </source>
</evidence>
<reference evidence="7" key="1">
    <citation type="submission" date="2020-06" db="EMBL/GenBank/DDBJ databases">
        <title>Draft genomic sequecing of Geomonas sp. Red736.</title>
        <authorList>
            <person name="Itoh H."/>
            <person name="Xu Z.X."/>
            <person name="Ushijima N."/>
            <person name="Masuda Y."/>
            <person name="Shiratori Y."/>
            <person name="Senoo K."/>
        </authorList>
    </citation>
    <scope>NUCLEOTIDE SEQUENCE [LARGE SCALE GENOMIC DNA]</scope>
    <source>
        <strain evidence="7">Red736</strain>
    </source>
</reference>
<dbReference type="PROSITE" id="PS50931">
    <property type="entry name" value="HTH_LYSR"/>
    <property type="match status" value="1"/>
</dbReference>
<dbReference type="EMBL" id="BLXY01000001">
    <property type="protein sequence ID" value="GFO62209.1"/>
    <property type="molecule type" value="Genomic_DNA"/>
</dbReference>
<evidence type="ECO:0000256" key="3">
    <source>
        <dbReference type="ARBA" id="ARBA00023125"/>
    </source>
</evidence>
<accession>A0A6V8MRV4</accession>
<dbReference type="NCBIfam" id="NF041036">
    <property type="entry name" value="decaheme_TF"/>
    <property type="match status" value="1"/>
</dbReference>
<dbReference type="Gene3D" id="3.40.190.10">
    <property type="entry name" value="Periplasmic binding protein-like II"/>
    <property type="match status" value="2"/>
</dbReference>
<keyword evidence="4" id="KW-0804">Transcription</keyword>
<evidence type="ECO:0000313" key="6">
    <source>
        <dbReference type="EMBL" id="GFO62209.1"/>
    </source>
</evidence>
<dbReference type="Proteomes" id="UP000568888">
    <property type="component" value="Unassembled WGS sequence"/>
</dbReference>
<dbReference type="InterPro" id="IPR036388">
    <property type="entry name" value="WH-like_DNA-bd_sf"/>
</dbReference>
<organism evidence="6 7">
    <name type="scientific">Geomonas paludis</name>
    <dbReference type="NCBI Taxonomy" id="2740185"/>
    <lineage>
        <taxon>Bacteria</taxon>
        <taxon>Pseudomonadati</taxon>
        <taxon>Thermodesulfobacteriota</taxon>
        <taxon>Desulfuromonadia</taxon>
        <taxon>Geobacterales</taxon>
        <taxon>Geobacteraceae</taxon>
        <taxon>Geomonas</taxon>
    </lineage>
</organism>
<dbReference type="PANTHER" id="PTHR30126:SF91">
    <property type="entry name" value="LYSR FAMILY TRANSCRIPTIONAL REGULATOR"/>
    <property type="match status" value="1"/>
</dbReference>
<feature type="domain" description="HTH lysR-type" evidence="5">
    <location>
        <begin position="13"/>
        <end position="70"/>
    </location>
</feature>
<dbReference type="InterPro" id="IPR005119">
    <property type="entry name" value="LysR_subst-bd"/>
</dbReference>
<proteinExistence type="inferred from homology"/>
<dbReference type="Gene3D" id="1.10.10.10">
    <property type="entry name" value="Winged helix-like DNA-binding domain superfamily/Winged helix DNA-binding domain"/>
    <property type="match status" value="1"/>
</dbReference>
<dbReference type="PRINTS" id="PR00039">
    <property type="entry name" value="HTHLYSR"/>
</dbReference>
<dbReference type="CDD" id="cd05466">
    <property type="entry name" value="PBP2_LTTR_substrate"/>
    <property type="match status" value="1"/>
</dbReference>